<protein>
    <submittedName>
        <fullName evidence="1">4-oxalocrotonate tautomerase</fullName>
    </submittedName>
</protein>
<reference evidence="1 2" key="1">
    <citation type="journal article" date="2012" name="J. Bacteriol.">
        <title>Genome Sequence of the Pattern-Forming Social Bacterium Paenibacillus dendritiformis C454 Chiral Morphotype.</title>
        <authorList>
            <person name="Sirota-Madi A."/>
            <person name="Olender T."/>
            <person name="Helman Y."/>
            <person name="Brainis I."/>
            <person name="Finkelshtein A."/>
            <person name="Roth D."/>
            <person name="Hagai E."/>
            <person name="Leshkowitz D."/>
            <person name="Brodsky L."/>
            <person name="Galatenko V."/>
            <person name="Nikolaev V."/>
            <person name="Gutnick D.L."/>
            <person name="Lancet D."/>
            <person name="Ben-Jacob E."/>
        </authorList>
    </citation>
    <scope>NUCLEOTIDE SEQUENCE [LARGE SCALE GENOMIC DNA]</scope>
    <source>
        <strain evidence="1 2">C454</strain>
    </source>
</reference>
<dbReference type="Proteomes" id="UP000003900">
    <property type="component" value="Unassembled WGS sequence"/>
</dbReference>
<dbReference type="SUPFAM" id="SSF55331">
    <property type="entry name" value="Tautomerase/MIF"/>
    <property type="match status" value="1"/>
</dbReference>
<dbReference type="Pfam" id="PF14552">
    <property type="entry name" value="Tautomerase_2"/>
    <property type="match status" value="1"/>
</dbReference>
<sequence length="136" mass="15761">MPLVHVYYREGLLHQEEVKEVSACIHHALIEHFNIPENDYFHMYFPCPSHSFLYDPYYLLQDGAKRTDNIMHVSITCGPGRTVTQKTKLYQAISEACRRHVHISAADVFITLIETPAENWSFGQGRAQLVEEEKKL</sequence>
<evidence type="ECO:0000313" key="2">
    <source>
        <dbReference type="Proteomes" id="UP000003900"/>
    </source>
</evidence>
<dbReference type="PANTHER" id="PTHR38460:SF1">
    <property type="entry name" value="TAUTOMERASE YOLI-RELATED"/>
    <property type="match status" value="1"/>
</dbReference>
<name>H3SHD4_9BACL</name>
<dbReference type="EMBL" id="AHKH01000035">
    <property type="protein sequence ID" value="EHQ61569.1"/>
    <property type="molecule type" value="Genomic_DNA"/>
</dbReference>
<dbReference type="RefSeq" id="WP_006677444.1">
    <property type="nucleotide sequence ID" value="NZ_AHKH01000035.1"/>
</dbReference>
<keyword evidence="2" id="KW-1185">Reference proteome</keyword>
<dbReference type="PANTHER" id="PTHR38460">
    <property type="entry name" value="TAUTOMERASE YOLI-RELATED"/>
    <property type="match status" value="1"/>
</dbReference>
<dbReference type="InterPro" id="IPR037479">
    <property type="entry name" value="Tauto_MSAD"/>
</dbReference>
<dbReference type="Gene3D" id="3.30.429.10">
    <property type="entry name" value="Macrophage Migration Inhibitory Factor"/>
    <property type="match status" value="1"/>
</dbReference>
<dbReference type="InterPro" id="IPR014347">
    <property type="entry name" value="Tautomerase/MIF_sf"/>
</dbReference>
<proteinExistence type="predicted"/>
<accession>H3SHD4</accession>
<gene>
    <name evidence="1" type="ORF">PDENDC454_14737</name>
</gene>
<dbReference type="AlphaFoldDB" id="H3SHD4"/>
<organism evidence="1 2">
    <name type="scientific">Paenibacillus dendritiformis C454</name>
    <dbReference type="NCBI Taxonomy" id="1131935"/>
    <lineage>
        <taxon>Bacteria</taxon>
        <taxon>Bacillati</taxon>
        <taxon>Bacillota</taxon>
        <taxon>Bacilli</taxon>
        <taxon>Bacillales</taxon>
        <taxon>Paenibacillaceae</taxon>
        <taxon>Paenibacillus</taxon>
    </lineage>
</organism>
<dbReference type="STRING" id="1131935.PDENDC454_14737"/>
<comment type="caution">
    <text evidence="1">The sequence shown here is derived from an EMBL/GenBank/DDBJ whole genome shotgun (WGS) entry which is preliminary data.</text>
</comment>
<evidence type="ECO:0000313" key="1">
    <source>
        <dbReference type="EMBL" id="EHQ61569.1"/>
    </source>
</evidence>
<dbReference type="OrthoDB" id="9804765at2"/>